<accession>C0EHI3</accession>
<dbReference type="STRING" id="537013.CLOSTMETH_03220"/>
<name>C0EHI3_9FIRM</name>
<protein>
    <submittedName>
        <fullName evidence="2">Uncharacterized protein</fullName>
    </submittedName>
</protein>
<keyword evidence="3" id="KW-1185">Reference proteome</keyword>
<dbReference type="Proteomes" id="UP000003340">
    <property type="component" value="Unassembled WGS sequence"/>
</dbReference>
<evidence type="ECO:0000256" key="1">
    <source>
        <dbReference type="SAM" id="MobiDB-lite"/>
    </source>
</evidence>
<evidence type="ECO:0000313" key="3">
    <source>
        <dbReference type="Proteomes" id="UP000003340"/>
    </source>
</evidence>
<reference evidence="2 3" key="2">
    <citation type="submission" date="2009-02" db="EMBL/GenBank/DDBJ databases">
        <title>Draft genome sequence of Clostridium methylpentosum (DSM 5476).</title>
        <authorList>
            <person name="Sudarsanam P."/>
            <person name="Ley R."/>
            <person name="Guruge J."/>
            <person name="Turnbaugh P.J."/>
            <person name="Mahowald M."/>
            <person name="Liep D."/>
            <person name="Gordon J."/>
        </authorList>
    </citation>
    <scope>NUCLEOTIDE SEQUENCE [LARGE SCALE GENOMIC DNA]</scope>
    <source>
        <strain evidence="2 3">DSM 5476</strain>
    </source>
</reference>
<dbReference type="HOGENOM" id="CLU_917357_0_0_9"/>
<dbReference type="AlphaFoldDB" id="C0EHI3"/>
<dbReference type="EMBL" id="ACEC01000115">
    <property type="protein sequence ID" value="EEG29107.1"/>
    <property type="molecule type" value="Genomic_DNA"/>
</dbReference>
<evidence type="ECO:0000313" key="2">
    <source>
        <dbReference type="EMBL" id="EEG29107.1"/>
    </source>
</evidence>
<organism evidence="2 3">
    <name type="scientific">[Clostridium] methylpentosum DSM 5476</name>
    <dbReference type="NCBI Taxonomy" id="537013"/>
    <lineage>
        <taxon>Bacteria</taxon>
        <taxon>Bacillati</taxon>
        <taxon>Bacillota</taxon>
        <taxon>Clostridia</taxon>
        <taxon>Eubacteriales</taxon>
        <taxon>Oscillospiraceae</taxon>
        <taxon>Oscillospiraceae incertae sedis</taxon>
    </lineage>
</organism>
<sequence length="303" mass="34485">MSYAGSVEDVNSAKAGDSASKSYGADEAAPLSESTTDQYPEMGEFLDYISEHGEVDLNSRELVNRVPDEFFKGMQPNTRYSEFGGWTFNVPYYFHAKCMPLAGVPNSKIIYFAYVDLTAQSDPNISGRYLMDAEMRHNIYVTYDSVTNKLFSNINKPYKSNNVVISNMKLSFLNQDNPNGFFYQTYYEQSKPGSADAKTKLLYLLLGKLPYASLFGDVFKILYPGTGDENIQERQTKTFPRNEEGELIKYGGRIRQMTTEFNGMRKKGDYKLFQIDTKNMPTVLAIFEFTVHVNEFEMLPYSG</sequence>
<gene>
    <name evidence="2" type="ORF">CLOSTMETH_03220</name>
</gene>
<feature type="region of interest" description="Disordered" evidence="1">
    <location>
        <begin position="1"/>
        <end position="36"/>
    </location>
</feature>
<reference evidence="2 3" key="1">
    <citation type="submission" date="2009-01" db="EMBL/GenBank/DDBJ databases">
        <authorList>
            <person name="Fulton L."/>
            <person name="Clifton S."/>
            <person name="Fulton B."/>
            <person name="Xu J."/>
            <person name="Minx P."/>
            <person name="Pepin K.H."/>
            <person name="Johnson M."/>
            <person name="Bhonagiri V."/>
            <person name="Nash W.E."/>
            <person name="Mardis E.R."/>
            <person name="Wilson R.K."/>
        </authorList>
    </citation>
    <scope>NUCLEOTIDE SEQUENCE [LARGE SCALE GENOMIC DNA]</scope>
    <source>
        <strain evidence="2 3">DSM 5476</strain>
    </source>
</reference>
<proteinExistence type="predicted"/>
<comment type="caution">
    <text evidence="2">The sequence shown here is derived from an EMBL/GenBank/DDBJ whole genome shotgun (WGS) entry which is preliminary data.</text>
</comment>